<dbReference type="InterPro" id="IPR039774">
    <property type="entry name" value="Sin3-like"/>
</dbReference>
<feature type="region of interest" description="Disordered" evidence="4">
    <location>
        <begin position="1"/>
        <end position="44"/>
    </location>
</feature>
<evidence type="ECO:0000313" key="5">
    <source>
        <dbReference type="EMBL" id="RCV29507.1"/>
    </source>
</evidence>
<dbReference type="GO" id="GO:0003714">
    <property type="term" value="F:transcription corepressor activity"/>
    <property type="evidence" value="ECO:0007669"/>
    <property type="project" value="InterPro"/>
</dbReference>
<sequence>MAAAGAGEMKRAREEEHGAPTASRRRRNPTPAAPPADRPPTVPAYDALRYVASVKREFAGEPEKHEEFLAVLRQFRLGSLDVASTMDRLQVVFHGHADLIRGFNVFMPSKGGLKEEQGGDGTVQNDWRHCL</sequence>
<dbReference type="Pfam" id="PF02671">
    <property type="entry name" value="PAH"/>
    <property type="match status" value="1"/>
</dbReference>
<reference evidence="5" key="2">
    <citation type="submission" date="2015-07" db="EMBL/GenBank/DDBJ databases">
        <authorList>
            <person name="Noorani M."/>
        </authorList>
    </citation>
    <scope>NUCLEOTIDE SEQUENCE</scope>
    <source>
        <strain evidence="5">Yugu1</strain>
    </source>
</reference>
<evidence type="ECO:0000256" key="4">
    <source>
        <dbReference type="SAM" id="MobiDB-lite"/>
    </source>
</evidence>
<dbReference type="Gene3D" id="1.20.1160.11">
    <property type="entry name" value="Paired amphipathic helix"/>
    <property type="match status" value="1"/>
</dbReference>
<dbReference type="AlphaFoldDB" id="A0A368RH17"/>
<dbReference type="STRING" id="4555.A0A368RH17"/>
<reference evidence="5" key="1">
    <citation type="journal article" date="2012" name="Nat. Biotechnol.">
        <title>Reference genome sequence of the model plant Setaria.</title>
        <authorList>
            <person name="Bennetzen J.L."/>
            <person name="Schmutz J."/>
            <person name="Wang H."/>
            <person name="Percifield R."/>
            <person name="Hawkins J."/>
            <person name="Pontaroli A.C."/>
            <person name="Estep M."/>
            <person name="Feng L."/>
            <person name="Vaughn J.N."/>
            <person name="Grimwood J."/>
            <person name="Jenkins J."/>
            <person name="Barry K."/>
            <person name="Lindquist E."/>
            <person name="Hellsten U."/>
            <person name="Deshpande S."/>
            <person name="Wang X."/>
            <person name="Wu X."/>
            <person name="Mitros T."/>
            <person name="Triplett J."/>
            <person name="Yang X."/>
            <person name="Ye C.Y."/>
            <person name="Mauro-Herrera M."/>
            <person name="Wang L."/>
            <person name="Li P."/>
            <person name="Sharma M."/>
            <person name="Sharma R."/>
            <person name="Ronald P.C."/>
            <person name="Panaud O."/>
            <person name="Kellogg E.A."/>
            <person name="Brutnell T.P."/>
            <person name="Doust A.N."/>
            <person name="Tuskan G.A."/>
            <person name="Rokhsar D."/>
            <person name="Devos K.M."/>
        </authorList>
    </citation>
    <scope>NUCLEOTIDE SEQUENCE [LARGE SCALE GENOMIC DNA]</scope>
    <source>
        <strain evidence="5">Yugu1</strain>
    </source>
</reference>
<dbReference type="PROSITE" id="PS51477">
    <property type="entry name" value="PAH"/>
    <property type="match status" value="1"/>
</dbReference>
<evidence type="ECO:0000256" key="3">
    <source>
        <dbReference type="PROSITE-ProRule" id="PRU00810"/>
    </source>
</evidence>
<dbReference type="InterPro" id="IPR036600">
    <property type="entry name" value="PAH_sf"/>
</dbReference>
<dbReference type="OrthoDB" id="10265969at2759"/>
<keyword evidence="2 3" id="KW-0539">Nucleus</keyword>
<dbReference type="FunFam" id="1.20.1160.11:FF:000001">
    <property type="entry name" value="Paired amphipathic helix protein Sin3"/>
    <property type="match status" value="1"/>
</dbReference>
<protein>
    <recommendedName>
        <fullName evidence="6">Histone deacetylase interacting domain-containing protein</fullName>
    </recommendedName>
</protein>
<organism evidence="5">
    <name type="scientific">Setaria italica</name>
    <name type="common">Foxtail millet</name>
    <name type="synonym">Panicum italicum</name>
    <dbReference type="NCBI Taxonomy" id="4555"/>
    <lineage>
        <taxon>Eukaryota</taxon>
        <taxon>Viridiplantae</taxon>
        <taxon>Streptophyta</taxon>
        <taxon>Embryophyta</taxon>
        <taxon>Tracheophyta</taxon>
        <taxon>Spermatophyta</taxon>
        <taxon>Magnoliopsida</taxon>
        <taxon>Liliopsida</taxon>
        <taxon>Poales</taxon>
        <taxon>Poaceae</taxon>
        <taxon>PACMAD clade</taxon>
        <taxon>Panicoideae</taxon>
        <taxon>Panicodae</taxon>
        <taxon>Paniceae</taxon>
        <taxon>Cenchrinae</taxon>
        <taxon>Setaria</taxon>
    </lineage>
</organism>
<gene>
    <name evidence="5" type="ORF">SETIT_6G019200v2</name>
</gene>
<proteinExistence type="predicted"/>
<accession>A0A368RH17</accession>
<dbReference type="GO" id="GO:0005634">
    <property type="term" value="C:nucleus"/>
    <property type="evidence" value="ECO:0007669"/>
    <property type="project" value="UniProtKB-SubCell"/>
</dbReference>
<name>A0A368RH17_SETIT</name>
<evidence type="ECO:0000256" key="2">
    <source>
        <dbReference type="ARBA" id="ARBA00023242"/>
    </source>
</evidence>
<dbReference type="InterPro" id="IPR003822">
    <property type="entry name" value="PAH"/>
</dbReference>
<dbReference type="SUPFAM" id="SSF47762">
    <property type="entry name" value="PAH2 domain"/>
    <property type="match status" value="1"/>
</dbReference>
<evidence type="ECO:0000256" key="1">
    <source>
        <dbReference type="ARBA" id="ARBA00004123"/>
    </source>
</evidence>
<dbReference type="EMBL" id="CM003533">
    <property type="protein sequence ID" value="RCV29507.1"/>
    <property type="molecule type" value="Genomic_DNA"/>
</dbReference>
<feature type="compositionally biased region" description="Pro residues" evidence="4">
    <location>
        <begin position="31"/>
        <end position="42"/>
    </location>
</feature>
<evidence type="ECO:0008006" key="6">
    <source>
        <dbReference type="Google" id="ProtNLM"/>
    </source>
</evidence>
<feature type="compositionally biased region" description="Basic and acidic residues" evidence="4">
    <location>
        <begin position="8"/>
        <end position="18"/>
    </location>
</feature>
<dbReference type="PANTHER" id="PTHR12346">
    <property type="entry name" value="SIN3B-RELATED"/>
    <property type="match status" value="1"/>
</dbReference>
<comment type="subcellular location">
    <subcellularLocation>
        <location evidence="1 3">Nucleus</location>
    </subcellularLocation>
</comment>